<dbReference type="PANTHER" id="PTHR24006:SF899">
    <property type="entry name" value="UBIQUITIN CARBOXYL-TERMINAL HYDROLASE"/>
    <property type="match status" value="1"/>
</dbReference>
<dbReference type="InterPro" id="IPR001394">
    <property type="entry name" value="Peptidase_C19_UCH"/>
</dbReference>
<dbReference type="AlphaFoldDB" id="A0A3Q3MDZ7"/>
<dbReference type="PROSITE" id="PS00973">
    <property type="entry name" value="USP_2"/>
    <property type="match status" value="1"/>
</dbReference>
<reference evidence="3" key="1">
    <citation type="submission" date="2025-08" db="UniProtKB">
        <authorList>
            <consortium name="Ensembl"/>
        </authorList>
    </citation>
    <scope>IDENTIFICATION</scope>
</reference>
<dbReference type="GO" id="GO:0016579">
    <property type="term" value="P:protein deubiquitination"/>
    <property type="evidence" value="ECO:0007669"/>
    <property type="project" value="InterPro"/>
</dbReference>
<dbReference type="RefSeq" id="XP_026154277.1">
    <property type="nucleotide sequence ID" value="XM_026298492.2"/>
</dbReference>
<dbReference type="STRING" id="205130.ENSMAMP00000023402"/>
<dbReference type="Proteomes" id="UP000261640">
    <property type="component" value="Unplaced"/>
</dbReference>
<name>A0A3Q3MDZ7_9TELE</name>
<feature type="domain" description="USP" evidence="2">
    <location>
        <begin position="22"/>
        <end position="298"/>
    </location>
</feature>
<dbReference type="Pfam" id="PF00443">
    <property type="entry name" value="UCH"/>
    <property type="match status" value="1"/>
</dbReference>
<dbReference type="InterPro" id="IPR050164">
    <property type="entry name" value="Peptidase_C19"/>
</dbReference>
<dbReference type="InParanoid" id="A0A3Q3MDZ7"/>
<evidence type="ECO:0000313" key="3">
    <source>
        <dbReference type="Ensembl" id="ENSMAMP00000023402.1"/>
    </source>
</evidence>
<dbReference type="PROSITE" id="PS50235">
    <property type="entry name" value="USP_3"/>
    <property type="match status" value="1"/>
</dbReference>
<evidence type="ECO:0000313" key="4">
    <source>
        <dbReference type="Proteomes" id="UP000261640"/>
    </source>
</evidence>
<organism evidence="3 4">
    <name type="scientific">Mastacembelus armatus</name>
    <name type="common">zig-zag eel</name>
    <dbReference type="NCBI Taxonomy" id="205130"/>
    <lineage>
        <taxon>Eukaryota</taxon>
        <taxon>Metazoa</taxon>
        <taxon>Chordata</taxon>
        <taxon>Craniata</taxon>
        <taxon>Vertebrata</taxon>
        <taxon>Euteleostomi</taxon>
        <taxon>Actinopterygii</taxon>
        <taxon>Neopterygii</taxon>
        <taxon>Teleostei</taxon>
        <taxon>Neoteleostei</taxon>
        <taxon>Acanthomorphata</taxon>
        <taxon>Anabantaria</taxon>
        <taxon>Synbranchiformes</taxon>
        <taxon>Mastacembelidae</taxon>
        <taxon>Mastacembelus</taxon>
    </lineage>
</organism>
<feature type="compositionally biased region" description="Basic and acidic residues" evidence="1">
    <location>
        <begin position="314"/>
        <end position="326"/>
    </location>
</feature>
<dbReference type="RefSeq" id="XP_026154275.1">
    <property type="nucleotide sequence ID" value="XM_026298490.2"/>
</dbReference>
<dbReference type="InterPro" id="IPR028889">
    <property type="entry name" value="USP"/>
</dbReference>
<evidence type="ECO:0000256" key="1">
    <source>
        <dbReference type="SAM" id="MobiDB-lite"/>
    </source>
</evidence>
<dbReference type="GeneID" id="113125165"/>
<dbReference type="Ensembl" id="ENSMAMT00000024001.2">
    <property type="protein sequence ID" value="ENSMAMP00000023402.1"/>
    <property type="gene ID" value="ENSMAMG00000015753.2"/>
</dbReference>
<dbReference type="RefSeq" id="XP_026154274.1">
    <property type="nucleotide sequence ID" value="XM_026298489.2"/>
</dbReference>
<reference evidence="3" key="2">
    <citation type="submission" date="2025-09" db="UniProtKB">
        <authorList>
            <consortium name="Ensembl"/>
        </authorList>
    </citation>
    <scope>IDENTIFICATION</scope>
</reference>
<proteinExistence type="predicted"/>
<dbReference type="RefSeq" id="XP_026154273.1">
    <property type="nucleotide sequence ID" value="XM_026298488.2"/>
</dbReference>
<dbReference type="GO" id="GO:0005634">
    <property type="term" value="C:nucleus"/>
    <property type="evidence" value="ECO:0007669"/>
    <property type="project" value="TreeGrafter"/>
</dbReference>
<dbReference type="SUPFAM" id="SSF54001">
    <property type="entry name" value="Cysteine proteinases"/>
    <property type="match status" value="1"/>
</dbReference>
<dbReference type="GO" id="GO:0004843">
    <property type="term" value="F:cysteine-type deubiquitinase activity"/>
    <property type="evidence" value="ECO:0007669"/>
    <property type="project" value="InterPro"/>
</dbReference>
<feature type="region of interest" description="Disordered" evidence="1">
    <location>
        <begin position="305"/>
        <end position="340"/>
    </location>
</feature>
<sequence>MNRDRIKVFKEKLDNLTISDYHGLHSPGFTCYLNSVLQVLFMTENFRDAIKSCSENSTTIDRHLKRLFADLEKSTAQTHNITRKLGITDVYKQCDAAEYFQKILSLTSPEVSEIFKGELNHKLTCLCCKKSHDQKSFFWILPIVVEGSHHQTYSMVNGFNVFFKREKMCGDKIFCNWCQKKQEVEFVCEITQNPQILTLLLKRFSFDHRRKCYVKLNCKVDVPQTLHIKKCRYELYALVNHFGNLTRGHYTADIKSFETGEWYNFNDQIVEMVKDSFFGSGNSSVRSQTAYLLMYRKVFRNADKSTQETQSTRSDVEVGRRERRDSSSSSLACCSDRGKT</sequence>
<dbReference type="PANTHER" id="PTHR24006">
    <property type="entry name" value="UBIQUITIN CARBOXYL-TERMINAL HYDROLASE"/>
    <property type="match status" value="1"/>
</dbReference>
<dbReference type="GeneTree" id="ENSGT00940000172369"/>
<dbReference type="GO" id="GO:0005829">
    <property type="term" value="C:cytosol"/>
    <property type="evidence" value="ECO:0007669"/>
    <property type="project" value="TreeGrafter"/>
</dbReference>
<dbReference type="CDD" id="cd02257">
    <property type="entry name" value="Peptidase_C19"/>
    <property type="match status" value="1"/>
</dbReference>
<dbReference type="InterPro" id="IPR018200">
    <property type="entry name" value="USP_CS"/>
</dbReference>
<accession>A0A3Q3MDZ7</accession>
<evidence type="ECO:0000259" key="2">
    <source>
        <dbReference type="PROSITE" id="PS50235"/>
    </source>
</evidence>
<dbReference type="InterPro" id="IPR038765">
    <property type="entry name" value="Papain-like_cys_pep_sf"/>
</dbReference>
<dbReference type="OrthoDB" id="292964at2759"/>
<dbReference type="Gene3D" id="3.90.70.10">
    <property type="entry name" value="Cysteine proteinases"/>
    <property type="match status" value="1"/>
</dbReference>
<keyword evidence="4" id="KW-1185">Reference proteome</keyword>
<protein>
    <submittedName>
        <fullName evidence="3">Ubiquitin carboxyl-terminal hydrolase 47-like</fullName>
    </submittedName>
</protein>